<reference evidence="2 3" key="1">
    <citation type="journal article" date="2018" name="PLoS Genet.">
        <title>Population sequencing reveals clonal diversity and ancestral inbreeding in the grapevine cultivar Chardonnay.</title>
        <authorList>
            <person name="Roach M.J."/>
            <person name="Johnson D.L."/>
            <person name="Bohlmann J."/>
            <person name="van Vuuren H.J."/>
            <person name="Jones S.J."/>
            <person name="Pretorius I.S."/>
            <person name="Schmidt S.A."/>
            <person name="Borneman A.R."/>
        </authorList>
    </citation>
    <scope>NUCLEOTIDE SEQUENCE [LARGE SCALE GENOMIC DNA]</scope>
    <source>
        <strain evidence="3">cv. Chardonnay</strain>
        <tissue evidence="2">Leaf</tissue>
    </source>
</reference>
<feature type="region of interest" description="Disordered" evidence="1">
    <location>
        <begin position="1"/>
        <end position="31"/>
    </location>
</feature>
<evidence type="ECO:0000313" key="2">
    <source>
        <dbReference type="EMBL" id="RVW87582.1"/>
    </source>
</evidence>
<name>A0A438HSY9_VITVI</name>
<dbReference type="EMBL" id="QGNW01000182">
    <property type="protein sequence ID" value="RVW87582.1"/>
    <property type="molecule type" value="Genomic_DNA"/>
</dbReference>
<dbReference type="AlphaFoldDB" id="A0A438HSY9"/>
<dbReference type="Proteomes" id="UP000288805">
    <property type="component" value="Unassembled WGS sequence"/>
</dbReference>
<proteinExistence type="predicted"/>
<protein>
    <recommendedName>
        <fullName evidence="4">Retrotransposon Copia-like N-terminal domain-containing protein</fullName>
    </recommendedName>
</protein>
<sequence>MTQYRMTIKKDSSNSEVTSTQEAPIPSNKGGSNGAALLITGHKLDGQNHLQWSHAIIMFIYGRGKDNYLTSAMPQPTKEDLKFKGWKAENNMVVLVN</sequence>
<evidence type="ECO:0000256" key="1">
    <source>
        <dbReference type="SAM" id="MobiDB-lite"/>
    </source>
</evidence>
<evidence type="ECO:0000313" key="3">
    <source>
        <dbReference type="Proteomes" id="UP000288805"/>
    </source>
</evidence>
<comment type="caution">
    <text evidence="2">The sequence shown here is derived from an EMBL/GenBank/DDBJ whole genome shotgun (WGS) entry which is preliminary data.</text>
</comment>
<evidence type="ECO:0008006" key="4">
    <source>
        <dbReference type="Google" id="ProtNLM"/>
    </source>
</evidence>
<gene>
    <name evidence="2" type="ORF">CK203_041169</name>
</gene>
<accession>A0A438HSY9</accession>
<organism evidence="2 3">
    <name type="scientific">Vitis vinifera</name>
    <name type="common">Grape</name>
    <dbReference type="NCBI Taxonomy" id="29760"/>
    <lineage>
        <taxon>Eukaryota</taxon>
        <taxon>Viridiplantae</taxon>
        <taxon>Streptophyta</taxon>
        <taxon>Embryophyta</taxon>
        <taxon>Tracheophyta</taxon>
        <taxon>Spermatophyta</taxon>
        <taxon>Magnoliopsida</taxon>
        <taxon>eudicotyledons</taxon>
        <taxon>Gunneridae</taxon>
        <taxon>Pentapetalae</taxon>
        <taxon>rosids</taxon>
        <taxon>Vitales</taxon>
        <taxon>Vitaceae</taxon>
        <taxon>Viteae</taxon>
        <taxon>Vitis</taxon>
    </lineage>
</organism>